<gene>
    <name evidence="3" type="ORF">H8710_00285</name>
</gene>
<dbReference type="InterPro" id="IPR036691">
    <property type="entry name" value="Endo/exonu/phosph_ase_sf"/>
</dbReference>
<accession>A0A926I548</accession>
<keyword evidence="3" id="KW-0540">Nuclease</keyword>
<dbReference type="InterPro" id="IPR051916">
    <property type="entry name" value="GPI-anchor_lipid_remodeler"/>
</dbReference>
<dbReference type="GO" id="GO:0006506">
    <property type="term" value="P:GPI anchor biosynthetic process"/>
    <property type="evidence" value="ECO:0007669"/>
    <property type="project" value="TreeGrafter"/>
</dbReference>
<organism evidence="3 4">
    <name type="scientific">Fumia xinanensis</name>
    <dbReference type="NCBI Taxonomy" id="2763659"/>
    <lineage>
        <taxon>Bacteria</taxon>
        <taxon>Bacillati</taxon>
        <taxon>Bacillota</taxon>
        <taxon>Clostridia</taxon>
        <taxon>Eubacteriales</taxon>
        <taxon>Oscillospiraceae</taxon>
        <taxon>Fumia</taxon>
    </lineage>
</organism>
<keyword evidence="4" id="KW-1185">Reference proteome</keyword>
<dbReference type="Pfam" id="PF03372">
    <property type="entry name" value="Exo_endo_phos"/>
    <property type="match status" value="1"/>
</dbReference>
<dbReference type="EMBL" id="JACRSV010000001">
    <property type="protein sequence ID" value="MBC8558495.1"/>
    <property type="molecule type" value="Genomic_DNA"/>
</dbReference>
<sequence>MMKKSSLKFLCVAVCCLMMFPMMVGFTPEKTTTLKVATWNILHGNDVMEAQHRQIISMGADVISLQEVDEKTERVDGKSCLEHLGKGRYYFNSFAKEMDYKGGEYGLGIMSKYYFGNEKSSFREGGNLARDGFMKVEMQKDGQLISVYNVHFSYQSDYERQRQIQLAADVFAADPNRYKVLMGDFNIKNFDELAPFEDFNMLSTEEKPLKTYHGKDWDTKCLDNIIYTDTLVMKKSKMVYSDLSDHNALVAEFEMR</sequence>
<dbReference type="GO" id="GO:0004519">
    <property type="term" value="F:endonuclease activity"/>
    <property type="evidence" value="ECO:0007669"/>
    <property type="project" value="UniProtKB-KW"/>
</dbReference>
<dbReference type="AlphaFoldDB" id="A0A926I548"/>
<evidence type="ECO:0000313" key="3">
    <source>
        <dbReference type="EMBL" id="MBC8558495.1"/>
    </source>
</evidence>
<keyword evidence="3" id="KW-0378">Hydrolase</keyword>
<reference evidence="3" key="1">
    <citation type="submission" date="2020-08" db="EMBL/GenBank/DDBJ databases">
        <title>Genome public.</title>
        <authorList>
            <person name="Liu C."/>
            <person name="Sun Q."/>
        </authorList>
    </citation>
    <scope>NUCLEOTIDE SEQUENCE</scope>
    <source>
        <strain evidence="3">NSJ-33</strain>
    </source>
</reference>
<dbReference type="InterPro" id="IPR005135">
    <property type="entry name" value="Endo/exonuclease/phosphatase"/>
</dbReference>
<comment type="caution">
    <text evidence="3">The sequence shown here is derived from an EMBL/GenBank/DDBJ whole genome shotgun (WGS) entry which is preliminary data.</text>
</comment>
<evidence type="ECO:0000259" key="2">
    <source>
        <dbReference type="Pfam" id="PF03372"/>
    </source>
</evidence>
<evidence type="ECO:0000313" key="4">
    <source>
        <dbReference type="Proteomes" id="UP000610760"/>
    </source>
</evidence>
<protein>
    <submittedName>
        <fullName evidence="3">Endonuclease/exonuclease/phosphatase family protein</fullName>
    </submittedName>
</protein>
<evidence type="ECO:0000256" key="1">
    <source>
        <dbReference type="SAM" id="SignalP"/>
    </source>
</evidence>
<feature type="domain" description="Endonuclease/exonuclease/phosphatase" evidence="2">
    <location>
        <begin position="37"/>
        <end position="246"/>
    </location>
</feature>
<feature type="signal peptide" evidence="1">
    <location>
        <begin position="1"/>
        <end position="24"/>
    </location>
</feature>
<dbReference type="Gene3D" id="3.60.10.10">
    <property type="entry name" value="Endonuclease/exonuclease/phosphatase"/>
    <property type="match status" value="1"/>
</dbReference>
<name>A0A926I548_9FIRM</name>
<dbReference type="GO" id="GO:0016020">
    <property type="term" value="C:membrane"/>
    <property type="evidence" value="ECO:0007669"/>
    <property type="project" value="GOC"/>
</dbReference>
<dbReference type="PANTHER" id="PTHR14859">
    <property type="entry name" value="CALCOFLUOR WHITE HYPERSENSITIVE PROTEIN PRECURSOR"/>
    <property type="match status" value="1"/>
</dbReference>
<dbReference type="Proteomes" id="UP000610760">
    <property type="component" value="Unassembled WGS sequence"/>
</dbReference>
<dbReference type="PANTHER" id="PTHR14859:SF1">
    <property type="entry name" value="PGAP2-INTERACTING PROTEIN"/>
    <property type="match status" value="1"/>
</dbReference>
<proteinExistence type="predicted"/>
<dbReference type="RefSeq" id="WP_249293384.1">
    <property type="nucleotide sequence ID" value="NZ_JACRSV010000001.1"/>
</dbReference>
<keyword evidence="3" id="KW-0255">Endonuclease</keyword>
<keyword evidence="1" id="KW-0732">Signal</keyword>
<feature type="chain" id="PRO_5038483436" evidence="1">
    <location>
        <begin position="25"/>
        <end position="256"/>
    </location>
</feature>
<dbReference type="SUPFAM" id="SSF56219">
    <property type="entry name" value="DNase I-like"/>
    <property type="match status" value="1"/>
</dbReference>